<name>A0A0D2JTD7_9EURO</name>
<proteinExistence type="predicted"/>
<dbReference type="RefSeq" id="XP_016627887.1">
    <property type="nucleotide sequence ID" value="XM_016780881.1"/>
</dbReference>
<evidence type="ECO:0000313" key="2">
    <source>
        <dbReference type="EMBL" id="KIX93764.1"/>
    </source>
</evidence>
<gene>
    <name evidence="2" type="ORF">Z520_10388</name>
</gene>
<dbReference type="Pfam" id="PF18566">
    <property type="entry name" value="Ldi"/>
    <property type="match status" value="1"/>
</dbReference>
<dbReference type="Proteomes" id="UP000053411">
    <property type="component" value="Unassembled WGS sequence"/>
</dbReference>
<sequence>MSTQNVPGSLGSFANSANSMPSSLPFDISAFPKLNKEQAGHIRHYHNLASMPDNCWNHMWSEDYLQESMDAYRYQLATLVYGAGVAHFHRLPALRSVFKPLLRRFIQKMLLRDVWGYWWNTSQGGKVLNPDQVTPRAQWADPVVRENIMYSGHLLLMVSLYAMLFDDDEYEKPGSIAFEWDPQFWGTPKRYEYSTKSLQDVIVAEMEKNQWLGVCCEPNVVFVICNQFPLIAIRYNDVRNGTHIFDDIKPKYLAAWEKKKGMLGPNGQIIHMWMVQQDDIVTASSVVGSAWCGAYMNAWYSDFVYDLFEKQRLGHLTKVNGQVRLQSFWVAREILKLSARDLARHHPDNAATVAEATRIVKEKNPEVDPNVAKAPGVGMVLQWLSELGKEEYLFPLLEYIDREMHPRWENGGLYYERRNDFQPATAICMDPYSSNAGVAYGRLNVHNGQKEMFERPWTKEILAQRPYVDNVDLSQGVDFLRGQWSAEDAALVVTLKSWDGQDHKVTPTFNNLSQGTWGLYVNGHLQRIEDVAERSGNVSMAVRVPATGEVDLVLLRGKARTSKI</sequence>
<protein>
    <recommendedName>
        <fullName evidence="1">Linalool dehydratase/isomerase domain-containing protein</fullName>
    </recommendedName>
</protein>
<dbReference type="AlphaFoldDB" id="A0A0D2JTD7"/>
<evidence type="ECO:0000259" key="1">
    <source>
        <dbReference type="Pfam" id="PF18566"/>
    </source>
</evidence>
<keyword evidence="3" id="KW-1185">Reference proteome</keyword>
<organism evidence="2 3">
    <name type="scientific">Fonsecaea multimorphosa CBS 102226</name>
    <dbReference type="NCBI Taxonomy" id="1442371"/>
    <lineage>
        <taxon>Eukaryota</taxon>
        <taxon>Fungi</taxon>
        <taxon>Dikarya</taxon>
        <taxon>Ascomycota</taxon>
        <taxon>Pezizomycotina</taxon>
        <taxon>Eurotiomycetes</taxon>
        <taxon>Chaetothyriomycetidae</taxon>
        <taxon>Chaetothyriales</taxon>
        <taxon>Herpotrichiellaceae</taxon>
        <taxon>Fonsecaea</taxon>
    </lineage>
</organism>
<evidence type="ECO:0000313" key="3">
    <source>
        <dbReference type="Proteomes" id="UP000053411"/>
    </source>
</evidence>
<dbReference type="STRING" id="1442371.A0A0D2JTD7"/>
<dbReference type="VEuPathDB" id="FungiDB:Z520_10388"/>
<dbReference type="GeneID" id="27716134"/>
<dbReference type="EMBL" id="KN848091">
    <property type="protein sequence ID" value="KIX93764.1"/>
    <property type="molecule type" value="Genomic_DNA"/>
</dbReference>
<dbReference type="InterPro" id="IPR041411">
    <property type="entry name" value="Ldi"/>
</dbReference>
<accession>A0A0D2JTD7</accession>
<reference evidence="2 3" key="1">
    <citation type="submission" date="2015-01" db="EMBL/GenBank/DDBJ databases">
        <title>The Genome Sequence of Fonsecaea multimorphosa CBS 102226.</title>
        <authorList>
            <consortium name="The Broad Institute Genomics Platform"/>
            <person name="Cuomo C."/>
            <person name="de Hoog S."/>
            <person name="Gorbushina A."/>
            <person name="Stielow B."/>
            <person name="Teixiera M."/>
            <person name="Abouelleil A."/>
            <person name="Chapman S.B."/>
            <person name="Priest M."/>
            <person name="Young S.K."/>
            <person name="Wortman J."/>
            <person name="Nusbaum C."/>
            <person name="Birren B."/>
        </authorList>
    </citation>
    <scope>NUCLEOTIDE SEQUENCE [LARGE SCALE GENOMIC DNA]</scope>
    <source>
        <strain evidence="2 3">CBS 102226</strain>
    </source>
</reference>
<dbReference type="OrthoDB" id="9979195at2759"/>
<feature type="domain" description="Linalool dehydratase/isomerase" evidence="1">
    <location>
        <begin position="73"/>
        <end position="420"/>
    </location>
</feature>